<dbReference type="InterPro" id="IPR038509">
    <property type="entry name" value="IFS_sf"/>
</dbReference>
<proteinExistence type="predicted"/>
<name>A0A934WRI6_9FIRM</name>
<accession>A0A934WRI6</accession>
<evidence type="ECO:0000313" key="1">
    <source>
        <dbReference type="EMBL" id="MBK6088402.1"/>
    </source>
</evidence>
<keyword evidence="2" id="KW-1185">Reference proteome</keyword>
<reference evidence="1" key="1">
    <citation type="submission" date="2021-01" db="EMBL/GenBank/DDBJ databases">
        <title>Genome public.</title>
        <authorList>
            <person name="Liu C."/>
            <person name="Sun Q."/>
        </authorList>
    </citation>
    <scope>NUCLEOTIDE SEQUENCE</scope>
    <source>
        <strain evidence="1">M6</strain>
    </source>
</reference>
<evidence type="ECO:0000313" key="2">
    <source>
        <dbReference type="Proteomes" id="UP000633365"/>
    </source>
</evidence>
<dbReference type="RefSeq" id="WP_201427304.1">
    <property type="nucleotide sequence ID" value="NZ_JAEQMG010000055.1"/>
</dbReference>
<sequence>MDYTNLIVKAIQNNEVANLLRGDVGYEITVSQFTSDVFPTEINEVLVSCFYEQKGKIDQIETIFRNAIEILLSGGASDVYIALLYFDTCIFQEEINRATFLIEKEEIAKKLKKSINSNKEELKDCVEFANGLVKLNPWTNIERFNTYYVKRYGFNIL</sequence>
<dbReference type="Gene3D" id="1.25.40.520">
    <property type="match status" value="1"/>
</dbReference>
<dbReference type="AlphaFoldDB" id="A0A934WRI6"/>
<dbReference type="Proteomes" id="UP000633365">
    <property type="component" value="Unassembled WGS sequence"/>
</dbReference>
<protein>
    <submittedName>
        <fullName evidence="1">Uncharacterized protein</fullName>
    </submittedName>
</protein>
<comment type="caution">
    <text evidence="1">The sequence shown here is derived from an EMBL/GenBank/DDBJ whole genome shotgun (WGS) entry which is preliminary data.</text>
</comment>
<organism evidence="1 2">
    <name type="scientific">Ruminococcus difficilis</name>
    <dbReference type="NCBI Taxonomy" id="2763069"/>
    <lineage>
        <taxon>Bacteria</taxon>
        <taxon>Bacillati</taxon>
        <taxon>Bacillota</taxon>
        <taxon>Clostridia</taxon>
        <taxon>Eubacteriales</taxon>
        <taxon>Oscillospiraceae</taxon>
        <taxon>Ruminococcus</taxon>
    </lineage>
</organism>
<dbReference type="EMBL" id="JAEQMG010000055">
    <property type="protein sequence ID" value="MBK6088402.1"/>
    <property type="molecule type" value="Genomic_DNA"/>
</dbReference>
<gene>
    <name evidence="1" type="ORF">JKK62_06975</name>
</gene>